<feature type="region of interest" description="Disordered" evidence="1">
    <location>
        <begin position="33"/>
        <end position="69"/>
    </location>
</feature>
<evidence type="ECO:0000313" key="2">
    <source>
        <dbReference type="EMBL" id="PIC24709.1"/>
    </source>
</evidence>
<accession>A0A2G5TBY2</accession>
<dbReference type="AlphaFoldDB" id="A0A2G5TBY2"/>
<gene>
    <name evidence="2" type="primary">Cnig_chr_V.g17928</name>
    <name evidence="2" type="ORF">B9Z55_017928</name>
</gene>
<comment type="caution">
    <text evidence="2">The sequence shown here is derived from an EMBL/GenBank/DDBJ whole genome shotgun (WGS) entry which is preliminary data.</text>
</comment>
<feature type="compositionally biased region" description="Polar residues" evidence="1">
    <location>
        <begin position="42"/>
        <end position="54"/>
    </location>
</feature>
<sequence length="69" mass="7856">MWSRDARTAKFFCSDNGQRTTDKHFFQRTTDIGQRTKIFSGGQRTRTTDSQKLTDNGPRTADNGLSVQL</sequence>
<evidence type="ECO:0000313" key="3">
    <source>
        <dbReference type="Proteomes" id="UP000230233"/>
    </source>
</evidence>
<dbReference type="EMBL" id="PDUG01000005">
    <property type="protein sequence ID" value="PIC24709.1"/>
    <property type="molecule type" value="Genomic_DNA"/>
</dbReference>
<proteinExistence type="predicted"/>
<organism evidence="2 3">
    <name type="scientific">Caenorhabditis nigoni</name>
    <dbReference type="NCBI Taxonomy" id="1611254"/>
    <lineage>
        <taxon>Eukaryota</taxon>
        <taxon>Metazoa</taxon>
        <taxon>Ecdysozoa</taxon>
        <taxon>Nematoda</taxon>
        <taxon>Chromadorea</taxon>
        <taxon>Rhabditida</taxon>
        <taxon>Rhabditina</taxon>
        <taxon>Rhabditomorpha</taxon>
        <taxon>Rhabditoidea</taxon>
        <taxon>Rhabditidae</taxon>
        <taxon>Peloderinae</taxon>
        <taxon>Caenorhabditis</taxon>
    </lineage>
</organism>
<evidence type="ECO:0000256" key="1">
    <source>
        <dbReference type="SAM" id="MobiDB-lite"/>
    </source>
</evidence>
<protein>
    <submittedName>
        <fullName evidence="2">Uncharacterized protein</fullName>
    </submittedName>
</protein>
<keyword evidence="3" id="KW-1185">Reference proteome</keyword>
<dbReference type="Proteomes" id="UP000230233">
    <property type="component" value="Chromosome V"/>
</dbReference>
<reference evidence="3" key="1">
    <citation type="submission" date="2017-10" db="EMBL/GenBank/DDBJ databases">
        <title>Rapid genome shrinkage in a self-fertile nematode reveals novel sperm competition proteins.</title>
        <authorList>
            <person name="Yin D."/>
            <person name="Schwarz E.M."/>
            <person name="Thomas C.G."/>
            <person name="Felde R.L."/>
            <person name="Korf I.F."/>
            <person name="Cutter A.D."/>
            <person name="Schartner C.M."/>
            <person name="Ralston E.J."/>
            <person name="Meyer B.J."/>
            <person name="Haag E.S."/>
        </authorList>
    </citation>
    <scope>NUCLEOTIDE SEQUENCE [LARGE SCALE GENOMIC DNA]</scope>
    <source>
        <strain evidence="3">JU1422</strain>
    </source>
</reference>
<name>A0A2G5TBY2_9PELO</name>